<keyword evidence="3" id="KW-1185">Reference proteome</keyword>
<reference evidence="2 3" key="1">
    <citation type="submission" date="2024-06" db="EMBL/GenBank/DDBJ databases">
        <title>The Natural Products Discovery Center: Release of the First 8490 Sequenced Strains for Exploring Actinobacteria Biosynthetic Diversity.</title>
        <authorList>
            <person name="Kalkreuter E."/>
            <person name="Kautsar S.A."/>
            <person name="Yang D."/>
            <person name="Bader C.D."/>
            <person name="Teijaro C.N."/>
            <person name="Fluegel L."/>
            <person name="Davis C.M."/>
            <person name="Simpson J.R."/>
            <person name="Lauterbach L."/>
            <person name="Steele A.D."/>
            <person name="Gui C."/>
            <person name="Meng S."/>
            <person name="Li G."/>
            <person name="Viehrig K."/>
            <person name="Ye F."/>
            <person name="Su P."/>
            <person name="Kiefer A.F."/>
            <person name="Nichols A."/>
            <person name="Cepeda A.J."/>
            <person name="Yan W."/>
            <person name="Fan B."/>
            <person name="Jiang Y."/>
            <person name="Adhikari A."/>
            <person name="Zheng C.-J."/>
            <person name="Schuster L."/>
            <person name="Cowan T.M."/>
            <person name="Smanski M.J."/>
            <person name="Chevrette M.G."/>
            <person name="De Carvalho L.P.S."/>
            <person name="Shen B."/>
        </authorList>
    </citation>
    <scope>NUCLEOTIDE SEQUENCE [LARGE SCALE GENOMIC DNA]</scope>
    <source>
        <strain evidence="2 3">NPDC048946</strain>
    </source>
</reference>
<comment type="caution">
    <text evidence="2">The sequence shown here is derived from an EMBL/GenBank/DDBJ whole genome shotgun (WGS) entry which is preliminary data.</text>
</comment>
<evidence type="ECO:0000313" key="2">
    <source>
        <dbReference type="EMBL" id="MEU8139535.1"/>
    </source>
</evidence>
<evidence type="ECO:0000259" key="1">
    <source>
        <dbReference type="Pfam" id="PF01323"/>
    </source>
</evidence>
<name>A0ABV3DUX6_9ACTN</name>
<dbReference type="Pfam" id="PF01323">
    <property type="entry name" value="DSBA"/>
    <property type="match status" value="1"/>
</dbReference>
<proteinExistence type="predicted"/>
<dbReference type="InterPro" id="IPR001853">
    <property type="entry name" value="DSBA-like_thioredoxin_dom"/>
</dbReference>
<dbReference type="Proteomes" id="UP001551482">
    <property type="component" value="Unassembled WGS sequence"/>
</dbReference>
<dbReference type="EMBL" id="JBEZFP010000181">
    <property type="protein sequence ID" value="MEU8139535.1"/>
    <property type="molecule type" value="Genomic_DNA"/>
</dbReference>
<dbReference type="CDD" id="cd02972">
    <property type="entry name" value="DsbA_family"/>
    <property type="match status" value="1"/>
</dbReference>
<gene>
    <name evidence="2" type="ORF">AB0C36_39330</name>
</gene>
<dbReference type="Gene3D" id="3.40.30.10">
    <property type="entry name" value="Glutaredoxin"/>
    <property type="match status" value="1"/>
</dbReference>
<dbReference type="RefSeq" id="WP_358363692.1">
    <property type="nucleotide sequence ID" value="NZ_JBEZFP010000181.1"/>
</dbReference>
<organism evidence="2 3">
    <name type="scientific">Streptodolium elevatio</name>
    <dbReference type="NCBI Taxonomy" id="3157996"/>
    <lineage>
        <taxon>Bacteria</taxon>
        <taxon>Bacillati</taxon>
        <taxon>Actinomycetota</taxon>
        <taxon>Actinomycetes</taxon>
        <taxon>Kitasatosporales</taxon>
        <taxon>Streptomycetaceae</taxon>
        <taxon>Streptodolium</taxon>
    </lineage>
</organism>
<dbReference type="InterPro" id="IPR036249">
    <property type="entry name" value="Thioredoxin-like_sf"/>
</dbReference>
<evidence type="ECO:0000313" key="3">
    <source>
        <dbReference type="Proteomes" id="UP001551482"/>
    </source>
</evidence>
<dbReference type="SUPFAM" id="SSF52833">
    <property type="entry name" value="Thioredoxin-like"/>
    <property type="match status" value="1"/>
</dbReference>
<protein>
    <submittedName>
        <fullName evidence="2">DsbA family protein</fullName>
    </submittedName>
</protein>
<feature type="domain" description="DSBA-like thioredoxin" evidence="1">
    <location>
        <begin position="60"/>
        <end position="160"/>
    </location>
</feature>
<sequence length="173" mass="18690">MSAPVPLRLDFWCELQCPDCRAALADVAVLRDRFGPELVVELRHFPLEKHKHAHLAAQAAEEARAQGQLWAYVEAVLVRVAELAAAKGAAAEKLLVDIARGLGLDADEMELALIDGRHILQVDADEAEGAAIGVKGTPTYEVAGKLLDGSKDQTGLREQIEAILTDRAADRHT</sequence>
<accession>A0ABV3DUX6</accession>